<evidence type="ECO:0000256" key="7">
    <source>
        <dbReference type="ARBA" id="ARBA00022927"/>
    </source>
</evidence>
<evidence type="ECO:0000256" key="1">
    <source>
        <dbReference type="ARBA" id="ARBA00004572"/>
    </source>
</evidence>
<keyword evidence="7" id="KW-0653">Protein transport</keyword>
<dbReference type="PANTHER" id="PTHR12504">
    <property type="entry name" value="MITOCHONDRIAL IMPORT RECEPTOR SUBUNIT TOM22"/>
    <property type="match status" value="1"/>
</dbReference>
<evidence type="ECO:0000256" key="14">
    <source>
        <dbReference type="SAM" id="Phobius"/>
    </source>
</evidence>
<dbReference type="InterPro" id="IPR005683">
    <property type="entry name" value="Tom22"/>
</dbReference>
<protein>
    <recommendedName>
        <fullName evidence="3">Mitochondrial import receptor subunit TOM22 homolog</fullName>
    </recommendedName>
</protein>
<keyword evidence="8 14" id="KW-1133">Transmembrane helix</keyword>
<evidence type="ECO:0000256" key="9">
    <source>
        <dbReference type="ARBA" id="ARBA00023010"/>
    </source>
</evidence>
<organism evidence="15 16">
    <name type="scientific">Asbolus verrucosus</name>
    <name type="common">Desert ironclad beetle</name>
    <dbReference type="NCBI Taxonomy" id="1661398"/>
    <lineage>
        <taxon>Eukaryota</taxon>
        <taxon>Metazoa</taxon>
        <taxon>Ecdysozoa</taxon>
        <taxon>Arthropoda</taxon>
        <taxon>Hexapoda</taxon>
        <taxon>Insecta</taxon>
        <taxon>Pterygota</taxon>
        <taxon>Neoptera</taxon>
        <taxon>Endopterygota</taxon>
        <taxon>Coleoptera</taxon>
        <taxon>Polyphaga</taxon>
        <taxon>Cucujiformia</taxon>
        <taxon>Tenebrionidae</taxon>
        <taxon>Pimeliinae</taxon>
        <taxon>Asbolus</taxon>
    </lineage>
</organism>
<comment type="caution">
    <text evidence="15">The sequence shown here is derived from an EMBL/GenBank/DDBJ whole genome shotgun (WGS) entry which is preliminary data.</text>
</comment>
<dbReference type="Proteomes" id="UP000292052">
    <property type="component" value="Unassembled WGS sequence"/>
</dbReference>
<feature type="region of interest" description="Disordered" evidence="13">
    <location>
        <begin position="1"/>
        <end position="43"/>
    </location>
</feature>
<evidence type="ECO:0000256" key="8">
    <source>
        <dbReference type="ARBA" id="ARBA00022989"/>
    </source>
</evidence>
<keyword evidence="5 14" id="KW-0812">Transmembrane</keyword>
<sequence length="143" mass="16045">MAPVEDNDSGMESQEGSQAQEVPSKEFSPEKKLELEMDYDDEPDETLAERLWGLTEMFPESVRSATHTAVVSAQIGIKNMYGFSRNAIWIVFSTSIILFAPVIFEVERAQMEEMQRNQQKQMLLGPNTAVSGGGMPLMPPMQR</sequence>
<evidence type="ECO:0000256" key="13">
    <source>
        <dbReference type="SAM" id="MobiDB-lite"/>
    </source>
</evidence>
<dbReference type="GO" id="GO:0005741">
    <property type="term" value="C:mitochondrial outer membrane"/>
    <property type="evidence" value="ECO:0007669"/>
    <property type="project" value="UniProtKB-SubCell"/>
</dbReference>
<keyword evidence="16" id="KW-1185">Reference proteome</keyword>
<feature type="compositionally biased region" description="Basic and acidic residues" evidence="13">
    <location>
        <begin position="23"/>
        <end position="35"/>
    </location>
</feature>
<comment type="subcellular location">
    <subcellularLocation>
        <location evidence="1">Mitochondrion outer membrane</location>
        <topology evidence="1">Single-pass membrane protein</topology>
    </subcellularLocation>
</comment>
<keyword evidence="4" id="KW-0813">Transport</keyword>
<reference evidence="15 16" key="1">
    <citation type="submission" date="2017-03" db="EMBL/GenBank/DDBJ databases">
        <title>Genome of the blue death feigning beetle - Asbolus verrucosus.</title>
        <authorList>
            <person name="Rider S.D."/>
        </authorList>
    </citation>
    <scope>NUCLEOTIDE SEQUENCE [LARGE SCALE GENOMIC DNA]</scope>
    <source>
        <strain evidence="15">Butters</strain>
        <tissue evidence="15">Head and leg muscle</tissue>
    </source>
</reference>
<evidence type="ECO:0000313" key="16">
    <source>
        <dbReference type="Proteomes" id="UP000292052"/>
    </source>
</evidence>
<evidence type="ECO:0000256" key="11">
    <source>
        <dbReference type="ARBA" id="ARBA00023136"/>
    </source>
</evidence>
<dbReference type="AlphaFoldDB" id="A0A482VAJ4"/>
<evidence type="ECO:0000256" key="10">
    <source>
        <dbReference type="ARBA" id="ARBA00023128"/>
    </source>
</evidence>
<keyword evidence="10" id="KW-0496">Mitochondrion</keyword>
<proteinExistence type="inferred from homology"/>
<feature type="compositionally biased region" description="Polar residues" evidence="13">
    <location>
        <begin position="10"/>
        <end position="21"/>
    </location>
</feature>
<evidence type="ECO:0000256" key="2">
    <source>
        <dbReference type="ARBA" id="ARBA00009874"/>
    </source>
</evidence>
<gene>
    <name evidence="15" type="ORF">BDFB_011949</name>
</gene>
<dbReference type="Pfam" id="PF04281">
    <property type="entry name" value="Tom22"/>
    <property type="match status" value="1"/>
</dbReference>
<evidence type="ECO:0000256" key="4">
    <source>
        <dbReference type="ARBA" id="ARBA00022448"/>
    </source>
</evidence>
<keyword evidence="11 14" id="KW-0472">Membrane</keyword>
<comment type="similarity">
    <text evidence="2">Belongs to the Tom22 family.</text>
</comment>
<dbReference type="EMBL" id="QDEB01120409">
    <property type="protein sequence ID" value="RZB40287.1"/>
    <property type="molecule type" value="Genomic_DNA"/>
</dbReference>
<dbReference type="PANTHER" id="PTHR12504:SF0">
    <property type="entry name" value="MITOCHONDRIAL IMPORT RECEPTOR SUBUNIT TOM22 HOMOLOG"/>
    <property type="match status" value="1"/>
</dbReference>
<evidence type="ECO:0000256" key="12">
    <source>
        <dbReference type="ARBA" id="ARBA00023170"/>
    </source>
</evidence>
<evidence type="ECO:0000256" key="5">
    <source>
        <dbReference type="ARBA" id="ARBA00022692"/>
    </source>
</evidence>
<accession>A0A482VAJ4</accession>
<dbReference type="CDD" id="cd22884">
    <property type="entry name" value="TOM22"/>
    <property type="match status" value="1"/>
</dbReference>
<dbReference type="STRING" id="1661398.A0A482VAJ4"/>
<name>A0A482VAJ4_ASBVE</name>
<keyword evidence="6" id="KW-1000">Mitochondrion outer membrane</keyword>
<evidence type="ECO:0000256" key="3">
    <source>
        <dbReference type="ARBA" id="ARBA00016229"/>
    </source>
</evidence>
<keyword evidence="9" id="KW-0811">Translocation</keyword>
<feature type="transmembrane region" description="Helical" evidence="14">
    <location>
        <begin position="87"/>
        <end position="106"/>
    </location>
</feature>
<dbReference type="OrthoDB" id="10016939at2759"/>
<keyword evidence="12 15" id="KW-0675">Receptor</keyword>
<evidence type="ECO:0000256" key="6">
    <source>
        <dbReference type="ARBA" id="ARBA00022787"/>
    </source>
</evidence>
<evidence type="ECO:0000313" key="15">
    <source>
        <dbReference type="EMBL" id="RZB40287.1"/>
    </source>
</evidence>
<dbReference type="GO" id="GO:0006886">
    <property type="term" value="P:intracellular protein transport"/>
    <property type="evidence" value="ECO:0007669"/>
    <property type="project" value="InterPro"/>
</dbReference>